<evidence type="ECO:0000259" key="6">
    <source>
        <dbReference type="Pfam" id="PF25989"/>
    </source>
</evidence>
<comment type="similarity">
    <text evidence="1">Belongs to the membrane fusion protein (MFP) (TC 8.A.1) family.</text>
</comment>
<dbReference type="Pfam" id="PF25917">
    <property type="entry name" value="BSH_RND"/>
    <property type="match status" value="1"/>
</dbReference>
<evidence type="ECO:0000313" key="8">
    <source>
        <dbReference type="Proteomes" id="UP000190911"/>
    </source>
</evidence>
<evidence type="ECO:0000313" key="7">
    <source>
        <dbReference type="EMBL" id="SHM41049.1"/>
    </source>
</evidence>
<dbReference type="Pfam" id="PF25989">
    <property type="entry name" value="YknX_C"/>
    <property type="match status" value="1"/>
</dbReference>
<keyword evidence="3" id="KW-0732">Signal</keyword>
<dbReference type="FunFam" id="2.40.30.170:FF:000010">
    <property type="entry name" value="Efflux RND transporter periplasmic adaptor subunit"/>
    <property type="match status" value="1"/>
</dbReference>
<dbReference type="RefSeq" id="WP_079554595.1">
    <property type="nucleotide sequence ID" value="NZ_LT670847.1"/>
</dbReference>
<dbReference type="GO" id="GO:1990281">
    <property type="term" value="C:efflux pump complex"/>
    <property type="evidence" value="ECO:0007669"/>
    <property type="project" value="TreeGrafter"/>
</dbReference>
<dbReference type="InterPro" id="IPR058625">
    <property type="entry name" value="MdtA-like_BSH"/>
</dbReference>
<dbReference type="InParanoid" id="A0A1M7IK44"/>
<dbReference type="InterPro" id="IPR058637">
    <property type="entry name" value="YknX-like_C"/>
</dbReference>
<reference evidence="7 8" key="1">
    <citation type="submission" date="2016-11" db="EMBL/GenBank/DDBJ databases">
        <authorList>
            <person name="Jaros S."/>
            <person name="Januszkiewicz K."/>
            <person name="Wedrychowicz H."/>
        </authorList>
    </citation>
    <scope>NUCLEOTIDE SEQUENCE [LARGE SCALE GENOMIC DNA]</scope>
    <source>
        <strain evidence="7 8">ACAM 12</strain>
    </source>
</reference>
<dbReference type="PANTHER" id="PTHR30469:SF16">
    <property type="entry name" value="HAE1 FAMILY EFFLUX PUMP MFP COMPONENT"/>
    <property type="match status" value="1"/>
</dbReference>
<evidence type="ECO:0000259" key="4">
    <source>
        <dbReference type="Pfam" id="PF25917"/>
    </source>
</evidence>
<dbReference type="InterPro" id="IPR006143">
    <property type="entry name" value="RND_pump_MFP"/>
</dbReference>
<dbReference type="Proteomes" id="UP000190911">
    <property type="component" value="Chromosome I"/>
</dbReference>
<organism evidence="7 8">
    <name type="scientific">Vreelandella subglaciescola</name>
    <dbReference type="NCBI Taxonomy" id="29571"/>
    <lineage>
        <taxon>Bacteria</taxon>
        <taxon>Pseudomonadati</taxon>
        <taxon>Pseudomonadota</taxon>
        <taxon>Gammaproteobacteria</taxon>
        <taxon>Oceanospirillales</taxon>
        <taxon>Halomonadaceae</taxon>
        <taxon>Vreelandella</taxon>
    </lineage>
</organism>
<dbReference type="Pfam" id="PF25954">
    <property type="entry name" value="Beta-barrel_RND_2"/>
    <property type="match status" value="1"/>
</dbReference>
<dbReference type="GO" id="GO:0015562">
    <property type="term" value="F:efflux transmembrane transporter activity"/>
    <property type="evidence" value="ECO:0007669"/>
    <property type="project" value="TreeGrafter"/>
</dbReference>
<protein>
    <submittedName>
        <fullName evidence="7">Membrane fusion protein, multidrug efflux system</fullName>
    </submittedName>
</protein>
<dbReference type="EMBL" id="LT670847">
    <property type="protein sequence ID" value="SHM41049.1"/>
    <property type="molecule type" value="Genomic_DNA"/>
</dbReference>
<sequence>MHKAASLTALPVITASQAWRRFTLLLLATLWPFATALAQSAAPDTPVIASRVTLERWSDPIKALGTLKADESVTLSATVTDVVTAIDFDDGDNVAAGQRLLQLDDREEQAQLRAANARADEQRNALRRFTQLQARNLSARADVEDSQARLNQARADADALKARLANYRISAPFSGRMGLRDISIGTLVTPGTELATLDKLDVMRLDFSVSAVYLARLSKGAMLRAETSAFPERIFQGEVAIIGTRVDPVSRSVTVRARLENPEKRLRPGMLMQVELDAATRETLVVPESAIVSEGRSHYVWRLDENDANRVQRRQVDIGARRKGEVEILDGLERGDLLVAHGTEQVREGQTPELLGIVDDDTSIKALLRQGRDD</sequence>
<feature type="chain" id="PRO_5013291622" evidence="3">
    <location>
        <begin position="39"/>
        <end position="374"/>
    </location>
</feature>
<evidence type="ECO:0000256" key="3">
    <source>
        <dbReference type="SAM" id="SignalP"/>
    </source>
</evidence>
<keyword evidence="2" id="KW-0175">Coiled coil</keyword>
<accession>A0A1M7IK44</accession>
<dbReference type="Gene3D" id="2.40.30.170">
    <property type="match status" value="1"/>
</dbReference>
<dbReference type="SUPFAM" id="SSF111369">
    <property type="entry name" value="HlyD-like secretion proteins"/>
    <property type="match status" value="1"/>
</dbReference>
<dbReference type="AlphaFoldDB" id="A0A1M7IK44"/>
<feature type="signal peptide" evidence="3">
    <location>
        <begin position="1"/>
        <end position="38"/>
    </location>
</feature>
<keyword evidence="8" id="KW-1185">Reference proteome</keyword>
<dbReference type="Gene3D" id="1.10.287.470">
    <property type="entry name" value="Helix hairpin bin"/>
    <property type="match status" value="1"/>
</dbReference>
<dbReference type="PANTHER" id="PTHR30469">
    <property type="entry name" value="MULTIDRUG RESISTANCE PROTEIN MDTA"/>
    <property type="match status" value="1"/>
</dbReference>
<dbReference type="InterPro" id="IPR058792">
    <property type="entry name" value="Beta-barrel_RND_2"/>
</dbReference>
<evidence type="ECO:0000259" key="5">
    <source>
        <dbReference type="Pfam" id="PF25954"/>
    </source>
</evidence>
<feature type="domain" description="Multidrug resistance protein MdtA-like barrel-sandwich hybrid" evidence="4">
    <location>
        <begin position="72"/>
        <end position="194"/>
    </location>
</feature>
<proteinExistence type="inferred from homology"/>
<dbReference type="Gene3D" id="2.40.420.20">
    <property type="match status" value="1"/>
</dbReference>
<name>A0A1M7IK44_9GAMM</name>
<feature type="coiled-coil region" evidence="2">
    <location>
        <begin position="100"/>
        <end position="170"/>
    </location>
</feature>
<feature type="domain" description="YknX-like C-terminal permuted SH3-like" evidence="6">
    <location>
        <begin position="284"/>
        <end position="350"/>
    </location>
</feature>
<feature type="domain" description="CusB-like beta-barrel" evidence="5">
    <location>
        <begin position="208"/>
        <end position="279"/>
    </location>
</feature>
<dbReference type="Gene3D" id="2.40.50.100">
    <property type="match status" value="1"/>
</dbReference>
<evidence type="ECO:0000256" key="1">
    <source>
        <dbReference type="ARBA" id="ARBA00009477"/>
    </source>
</evidence>
<dbReference type="STRING" id="29571.SAMN05878437_2819"/>
<dbReference type="NCBIfam" id="TIGR01730">
    <property type="entry name" value="RND_mfp"/>
    <property type="match status" value="1"/>
</dbReference>
<evidence type="ECO:0000256" key="2">
    <source>
        <dbReference type="SAM" id="Coils"/>
    </source>
</evidence>
<gene>
    <name evidence="7" type="ORF">SAMN05878437_2819</name>
</gene>
<dbReference type="OrthoDB" id="9806939at2"/>